<dbReference type="InterPro" id="IPR050164">
    <property type="entry name" value="Peptidase_C19"/>
</dbReference>
<proteinExistence type="inferred from homology"/>
<dbReference type="InterPro" id="IPR038765">
    <property type="entry name" value="Papain-like_cys_pep_sf"/>
</dbReference>
<evidence type="ECO:0000256" key="2">
    <source>
        <dbReference type="ARBA" id="ARBA00009085"/>
    </source>
</evidence>
<dbReference type="SUPFAM" id="SSF54001">
    <property type="entry name" value="Cysteine proteinases"/>
    <property type="match status" value="1"/>
</dbReference>
<evidence type="ECO:0000259" key="8">
    <source>
        <dbReference type="PROSITE" id="PS50235"/>
    </source>
</evidence>
<dbReference type="PROSITE" id="PS50235">
    <property type="entry name" value="USP_3"/>
    <property type="match status" value="1"/>
</dbReference>
<evidence type="ECO:0000313" key="9">
    <source>
        <dbReference type="EMBL" id="KAK8895777.1"/>
    </source>
</evidence>
<keyword evidence="5" id="KW-0833">Ubl conjugation pathway</keyword>
<keyword evidence="10" id="KW-1185">Reference proteome</keyword>
<dbReference type="InterPro" id="IPR018200">
    <property type="entry name" value="USP_CS"/>
</dbReference>
<evidence type="ECO:0000256" key="5">
    <source>
        <dbReference type="ARBA" id="ARBA00022786"/>
    </source>
</evidence>
<reference evidence="9 10" key="1">
    <citation type="submission" date="2024-04" db="EMBL/GenBank/DDBJ databases">
        <title>Tritrichomonas musculus Genome.</title>
        <authorList>
            <person name="Alves-Ferreira E."/>
            <person name="Grigg M."/>
            <person name="Lorenzi H."/>
            <person name="Galac M."/>
        </authorList>
    </citation>
    <scope>NUCLEOTIDE SEQUENCE [LARGE SCALE GENOMIC DNA]</scope>
    <source>
        <strain evidence="9 10">EAF2021</strain>
    </source>
</reference>
<comment type="similarity">
    <text evidence="2">Belongs to the peptidase C19 family.</text>
</comment>
<accession>A0ABR2KXF2</accession>
<keyword evidence="7" id="KW-0788">Thiol protease</keyword>
<dbReference type="Pfam" id="PF00443">
    <property type="entry name" value="UCH"/>
    <property type="match status" value="1"/>
</dbReference>
<comment type="catalytic activity">
    <reaction evidence="1">
        <text>Thiol-dependent hydrolysis of ester, thioester, amide, peptide and isopeptide bonds formed by the C-terminal Gly of ubiquitin (a 76-residue protein attached to proteins as an intracellular targeting signal).</text>
        <dbReference type="EC" id="3.4.19.12"/>
    </reaction>
</comment>
<gene>
    <name evidence="9" type="ORF">M9Y10_013662</name>
</gene>
<keyword evidence="6 9" id="KW-0378">Hydrolase</keyword>
<protein>
    <recommendedName>
        <fullName evidence="3">ubiquitinyl hydrolase 1</fullName>
        <ecNumber evidence="3">3.4.19.12</ecNumber>
    </recommendedName>
</protein>
<feature type="domain" description="USP" evidence="8">
    <location>
        <begin position="18"/>
        <end position="335"/>
    </location>
</feature>
<dbReference type="EMBL" id="JAPFFF010000002">
    <property type="protein sequence ID" value="KAK8895777.1"/>
    <property type="molecule type" value="Genomic_DNA"/>
</dbReference>
<dbReference type="Gene3D" id="3.90.70.10">
    <property type="entry name" value="Cysteine proteinases"/>
    <property type="match status" value="1"/>
</dbReference>
<dbReference type="PANTHER" id="PTHR24006">
    <property type="entry name" value="UBIQUITIN CARBOXYL-TERMINAL HYDROLASE"/>
    <property type="match status" value="1"/>
</dbReference>
<evidence type="ECO:0000256" key="4">
    <source>
        <dbReference type="ARBA" id="ARBA00022670"/>
    </source>
</evidence>
<evidence type="ECO:0000256" key="7">
    <source>
        <dbReference type="ARBA" id="ARBA00022807"/>
    </source>
</evidence>
<dbReference type="Proteomes" id="UP001470230">
    <property type="component" value="Unassembled WGS sequence"/>
</dbReference>
<evidence type="ECO:0000256" key="3">
    <source>
        <dbReference type="ARBA" id="ARBA00012759"/>
    </source>
</evidence>
<dbReference type="GO" id="GO:0016787">
    <property type="term" value="F:hydrolase activity"/>
    <property type="evidence" value="ECO:0007669"/>
    <property type="project" value="UniProtKB-KW"/>
</dbReference>
<dbReference type="PANTHER" id="PTHR24006:SF888">
    <property type="entry name" value="UBIQUITIN CARBOXYL-TERMINAL HYDROLASE 30"/>
    <property type="match status" value="1"/>
</dbReference>
<dbReference type="InterPro" id="IPR028889">
    <property type="entry name" value="USP"/>
</dbReference>
<name>A0ABR2KXF2_9EUKA</name>
<sequence>MSIHERLGYNFPQEHTIIQLVNMNSTCYINSVLQSLFNIPSIQNYLEDVSRITKEVDISIEQTLFGLFVKIYIDSQRAPQNEVWYEPNYFLDKLFNSTNTFKRYEMGDAYELFLTLLRIFDDEIVSINRAINSIRNSPRKDDIFNRNNPIHCFSSFFDFNTENKRNPKFPYYRTPDLREVFNLIPIKPNTNGVEKAIQEFTENPYYRKFLSLPEILVVKVNVFGIENGNYHKVFVKTPISIQLELSTNKSENMKNDNFQAENAIYDLISIIMHIGTDFSSGHFMTVFNACDRIIVGDDANFWGLNDEQLGKFLDQNEIPGSETCSSVYMMFYQKRKRY</sequence>
<evidence type="ECO:0000313" key="10">
    <source>
        <dbReference type="Proteomes" id="UP001470230"/>
    </source>
</evidence>
<dbReference type="PROSITE" id="PS00973">
    <property type="entry name" value="USP_2"/>
    <property type="match status" value="1"/>
</dbReference>
<comment type="caution">
    <text evidence="9">The sequence shown here is derived from an EMBL/GenBank/DDBJ whole genome shotgun (WGS) entry which is preliminary data.</text>
</comment>
<dbReference type="InterPro" id="IPR001394">
    <property type="entry name" value="Peptidase_C19_UCH"/>
</dbReference>
<dbReference type="EC" id="3.4.19.12" evidence="3"/>
<evidence type="ECO:0000256" key="6">
    <source>
        <dbReference type="ARBA" id="ARBA00022801"/>
    </source>
</evidence>
<evidence type="ECO:0000256" key="1">
    <source>
        <dbReference type="ARBA" id="ARBA00000707"/>
    </source>
</evidence>
<organism evidence="9 10">
    <name type="scientific">Tritrichomonas musculus</name>
    <dbReference type="NCBI Taxonomy" id="1915356"/>
    <lineage>
        <taxon>Eukaryota</taxon>
        <taxon>Metamonada</taxon>
        <taxon>Parabasalia</taxon>
        <taxon>Tritrichomonadida</taxon>
        <taxon>Tritrichomonadidae</taxon>
        <taxon>Tritrichomonas</taxon>
    </lineage>
</organism>
<keyword evidence="4" id="KW-0645">Protease</keyword>